<sequence length="228" mass="24429">MKKSHLRFLCLVVVLLLVSACSTTHQAVSDPEYAPVRPVNVRPLPVSDGAIYKAGFSLALFEDTKAHRVGDIITVVLQERTNASKKASTNTAKDAAVTIAAPTLFGRGVSYGGDAVLSATIDAERDFQGEGDSTQSNSLSGEITVTVAEVYVNGNMLIRGEKLLTLNQGSEHVRISGIIRPIDITPSNTVLSSQVANAKIIYGGQGVLADANTKGWLQRIFDSNWWPF</sequence>
<dbReference type="GO" id="GO:0009427">
    <property type="term" value="C:bacterial-type flagellum basal body, distal rod, L ring"/>
    <property type="evidence" value="ECO:0007669"/>
    <property type="project" value="InterPro"/>
</dbReference>
<reference evidence="7" key="1">
    <citation type="submission" date="2018-06" db="EMBL/GenBank/DDBJ databases">
        <authorList>
            <person name="Zhirakovskaya E."/>
        </authorList>
    </citation>
    <scope>NUCLEOTIDE SEQUENCE</scope>
</reference>
<dbReference type="PROSITE" id="PS51257">
    <property type="entry name" value="PROKAR_LIPOPROTEIN"/>
    <property type="match status" value="1"/>
</dbReference>
<comment type="subcellular location">
    <subcellularLocation>
        <location evidence="1">Bacterial flagellum</location>
    </subcellularLocation>
    <subcellularLocation>
        <location evidence="2">Cell outer membrane</location>
    </subcellularLocation>
</comment>
<dbReference type="GO" id="GO:0003774">
    <property type="term" value="F:cytoskeletal motor activity"/>
    <property type="evidence" value="ECO:0007669"/>
    <property type="project" value="InterPro"/>
</dbReference>
<keyword evidence="3" id="KW-0732">Signal</keyword>
<dbReference type="EMBL" id="UOFV01000469">
    <property type="protein sequence ID" value="VAX04407.1"/>
    <property type="molecule type" value="Genomic_DNA"/>
</dbReference>
<protein>
    <submittedName>
        <fullName evidence="7">Flagellar L-ring protein FlgH</fullName>
    </submittedName>
</protein>
<dbReference type="InterPro" id="IPR000527">
    <property type="entry name" value="Flag_Lring"/>
</dbReference>
<dbReference type="PANTHER" id="PTHR34933">
    <property type="entry name" value="FLAGELLAR L-RING PROTEIN"/>
    <property type="match status" value="1"/>
</dbReference>
<accession>A0A3B1BHI7</accession>
<dbReference type="NCBIfam" id="NF001304">
    <property type="entry name" value="PRK00249.1-4"/>
    <property type="match status" value="1"/>
</dbReference>
<evidence type="ECO:0000256" key="3">
    <source>
        <dbReference type="ARBA" id="ARBA00022729"/>
    </source>
</evidence>
<dbReference type="HAMAP" id="MF_00415">
    <property type="entry name" value="FlgH"/>
    <property type="match status" value="1"/>
</dbReference>
<keyword evidence="5" id="KW-0975">Bacterial flagellum</keyword>
<evidence type="ECO:0000256" key="1">
    <source>
        <dbReference type="ARBA" id="ARBA00004365"/>
    </source>
</evidence>
<keyword evidence="7" id="KW-0282">Flagellum</keyword>
<evidence type="ECO:0000313" key="7">
    <source>
        <dbReference type="EMBL" id="VAX04407.1"/>
    </source>
</evidence>
<keyword evidence="4" id="KW-0472">Membrane</keyword>
<keyword evidence="7" id="KW-0966">Cell projection</keyword>
<dbReference type="GO" id="GO:0071973">
    <property type="term" value="P:bacterial-type flagellum-dependent cell motility"/>
    <property type="evidence" value="ECO:0007669"/>
    <property type="project" value="InterPro"/>
</dbReference>
<dbReference type="AlphaFoldDB" id="A0A3B1BHI7"/>
<keyword evidence="6" id="KW-0998">Cell outer membrane</keyword>
<dbReference type="PANTHER" id="PTHR34933:SF1">
    <property type="entry name" value="FLAGELLAR L-RING PROTEIN"/>
    <property type="match status" value="1"/>
</dbReference>
<proteinExistence type="inferred from homology"/>
<organism evidence="7">
    <name type="scientific">hydrothermal vent metagenome</name>
    <dbReference type="NCBI Taxonomy" id="652676"/>
    <lineage>
        <taxon>unclassified sequences</taxon>
        <taxon>metagenomes</taxon>
        <taxon>ecological metagenomes</taxon>
    </lineage>
</organism>
<name>A0A3B1BHI7_9ZZZZ</name>
<evidence type="ECO:0000256" key="6">
    <source>
        <dbReference type="ARBA" id="ARBA00023237"/>
    </source>
</evidence>
<gene>
    <name evidence="7" type="ORF">MNBD_GAMMA19-1252</name>
</gene>
<evidence type="ECO:0000256" key="2">
    <source>
        <dbReference type="ARBA" id="ARBA00004442"/>
    </source>
</evidence>
<dbReference type="GO" id="GO:0009279">
    <property type="term" value="C:cell outer membrane"/>
    <property type="evidence" value="ECO:0007669"/>
    <property type="project" value="UniProtKB-SubCell"/>
</dbReference>
<evidence type="ECO:0000256" key="4">
    <source>
        <dbReference type="ARBA" id="ARBA00023136"/>
    </source>
</evidence>
<dbReference type="PRINTS" id="PR01008">
    <property type="entry name" value="FLGLRINGFLGH"/>
</dbReference>
<dbReference type="Pfam" id="PF02107">
    <property type="entry name" value="FlgH"/>
    <property type="match status" value="1"/>
</dbReference>
<keyword evidence="7" id="KW-0969">Cilium</keyword>
<evidence type="ECO:0000256" key="5">
    <source>
        <dbReference type="ARBA" id="ARBA00023143"/>
    </source>
</evidence>